<dbReference type="InterPro" id="IPR036589">
    <property type="entry name" value="HCY_dom_sf"/>
</dbReference>
<name>A0A511K8H3_RHOTO</name>
<dbReference type="GO" id="GO:0008898">
    <property type="term" value="F:S-adenosylmethionine-homocysteine S-methyltransferase activity"/>
    <property type="evidence" value="ECO:0007669"/>
    <property type="project" value="TreeGrafter"/>
</dbReference>
<feature type="binding site" evidence="5">
    <location>
        <position position="309"/>
    </location>
    <ligand>
        <name>Zn(2+)</name>
        <dbReference type="ChEBI" id="CHEBI:29105"/>
    </ligand>
</feature>
<evidence type="ECO:0000256" key="3">
    <source>
        <dbReference type="ARBA" id="ARBA00022723"/>
    </source>
</evidence>
<organism evidence="7 8">
    <name type="scientific">Rhodotorula toruloides</name>
    <name type="common">Yeast</name>
    <name type="synonym">Rhodosporidium toruloides</name>
    <dbReference type="NCBI Taxonomy" id="5286"/>
    <lineage>
        <taxon>Eukaryota</taxon>
        <taxon>Fungi</taxon>
        <taxon>Dikarya</taxon>
        <taxon>Basidiomycota</taxon>
        <taxon>Pucciniomycotina</taxon>
        <taxon>Microbotryomycetes</taxon>
        <taxon>Sporidiobolales</taxon>
        <taxon>Sporidiobolaceae</taxon>
        <taxon>Rhodotorula</taxon>
    </lineage>
</organism>
<protein>
    <submittedName>
        <fullName evidence="7">Homocysteine S-methyltransferase</fullName>
    </submittedName>
</protein>
<accession>A0A511K8H3</accession>
<keyword evidence="4 5" id="KW-0862">Zinc</keyword>
<feature type="domain" description="Hcy-binding" evidence="6">
    <location>
        <begin position="4"/>
        <end position="412"/>
    </location>
</feature>
<evidence type="ECO:0000313" key="7">
    <source>
        <dbReference type="EMBL" id="GEM06651.1"/>
    </source>
</evidence>
<dbReference type="SUPFAM" id="SSF82282">
    <property type="entry name" value="Homocysteine S-methyltransferase"/>
    <property type="match status" value="1"/>
</dbReference>
<evidence type="ECO:0000256" key="5">
    <source>
        <dbReference type="PROSITE-ProRule" id="PRU00333"/>
    </source>
</evidence>
<evidence type="ECO:0000313" key="8">
    <source>
        <dbReference type="Proteomes" id="UP000321518"/>
    </source>
</evidence>
<keyword evidence="1 5" id="KW-0489">Methyltransferase</keyword>
<evidence type="ECO:0000256" key="1">
    <source>
        <dbReference type="ARBA" id="ARBA00022603"/>
    </source>
</evidence>
<sequence length="435" mass="46215">MDSLFPQDTYGTRPVLVLDGGMGTTLQAPPFELGLDSALWSSELLASDDGRAQLERLHKTWLEAGADIVETCTYQSSLPLFLPASPSPADQSTALTTMNSALPLAVSCCSSRASSSSRKPSAALSLGPYGAALQPGQEYSGAYPPPFGSVETAAKDAKPACSQEALDLVHLPLDEVRAGLASTASDVEVHLAAWHLQRLQHFSQSPVFDEGIPLLAFETVPSLTEILAIRRAMHVFSNSSSRSHAPNKTFYISLVFPRVNEGTPAETVRFPDPSLAHLPSLADQVPLLVHAALDPREGYATPAGLGFNCTSPLHASFVVEALSAAVASSALTATSQTKPWLVFYPDGGAIYDVQTRTWHHPAGLTDDAWALLVADAVQVGREAGDGTVWGGVVVGGCCKAGPGAIRALRKEVERRGWAREQRWLGGARGMKRARK</sequence>
<evidence type="ECO:0000259" key="6">
    <source>
        <dbReference type="PROSITE" id="PS50970"/>
    </source>
</evidence>
<proteinExistence type="predicted"/>
<evidence type="ECO:0000256" key="4">
    <source>
        <dbReference type="ARBA" id="ARBA00022833"/>
    </source>
</evidence>
<dbReference type="PROSITE" id="PS50970">
    <property type="entry name" value="HCY"/>
    <property type="match status" value="1"/>
</dbReference>
<dbReference type="Gene3D" id="3.20.20.330">
    <property type="entry name" value="Homocysteine-binding-like domain"/>
    <property type="match status" value="1"/>
</dbReference>
<reference evidence="7 8" key="1">
    <citation type="submission" date="2019-07" db="EMBL/GenBank/DDBJ databases">
        <title>Rhodotorula toruloides NBRC10032 genome sequencing.</title>
        <authorList>
            <person name="Shida Y."/>
            <person name="Takaku H."/>
            <person name="Ogasawara W."/>
            <person name="Mori K."/>
        </authorList>
    </citation>
    <scope>NUCLEOTIDE SEQUENCE [LARGE SCALE GENOMIC DNA]</scope>
    <source>
        <strain evidence="7 8">NBRC10032</strain>
    </source>
</reference>
<dbReference type="AlphaFoldDB" id="A0A511K8H3"/>
<dbReference type="PANTHER" id="PTHR46015">
    <property type="entry name" value="ZGC:172121"/>
    <property type="match status" value="1"/>
</dbReference>
<dbReference type="GO" id="GO:0032259">
    <property type="term" value="P:methylation"/>
    <property type="evidence" value="ECO:0007669"/>
    <property type="project" value="UniProtKB-KW"/>
</dbReference>
<dbReference type="OrthoDB" id="261426at2759"/>
<comment type="caution">
    <text evidence="7">The sequence shown here is derived from an EMBL/GenBank/DDBJ whole genome shotgun (WGS) entry which is preliminary data.</text>
</comment>
<evidence type="ECO:0000256" key="2">
    <source>
        <dbReference type="ARBA" id="ARBA00022679"/>
    </source>
</evidence>
<comment type="cofactor">
    <cofactor evidence="5">
        <name>Zn(2+)</name>
        <dbReference type="ChEBI" id="CHEBI:29105"/>
    </cofactor>
</comment>
<dbReference type="GO" id="GO:0046872">
    <property type="term" value="F:metal ion binding"/>
    <property type="evidence" value="ECO:0007669"/>
    <property type="project" value="UniProtKB-KW"/>
</dbReference>
<gene>
    <name evidence="7" type="ORF">Rt10032_c02g0668</name>
</gene>
<dbReference type="Proteomes" id="UP000321518">
    <property type="component" value="Unassembled WGS sequence"/>
</dbReference>
<feature type="binding site" evidence="5">
    <location>
        <position position="398"/>
    </location>
    <ligand>
        <name>Zn(2+)</name>
        <dbReference type="ChEBI" id="CHEBI:29105"/>
    </ligand>
</feature>
<dbReference type="GO" id="GO:0033528">
    <property type="term" value="P:S-methylmethionine cycle"/>
    <property type="evidence" value="ECO:0007669"/>
    <property type="project" value="TreeGrafter"/>
</dbReference>
<dbReference type="EMBL" id="BJWK01000002">
    <property type="protein sequence ID" value="GEM06651.1"/>
    <property type="molecule type" value="Genomic_DNA"/>
</dbReference>
<dbReference type="PANTHER" id="PTHR46015:SF1">
    <property type="entry name" value="HOMOCYSTEINE S-METHYLTRANSFERASE-LIKE ISOFORM 1"/>
    <property type="match status" value="1"/>
</dbReference>
<keyword evidence="3 5" id="KW-0479">Metal-binding</keyword>
<feature type="binding site" evidence="5">
    <location>
        <position position="397"/>
    </location>
    <ligand>
        <name>Zn(2+)</name>
        <dbReference type="ChEBI" id="CHEBI:29105"/>
    </ligand>
</feature>
<dbReference type="GO" id="GO:0009086">
    <property type="term" value="P:methionine biosynthetic process"/>
    <property type="evidence" value="ECO:0007669"/>
    <property type="project" value="TreeGrafter"/>
</dbReference>
<dbReference type="InterPro" id="IPR051486">
    <property type="entry name" value="Hcy_S-methyltransferase"/>
</dbReference>
<dbReference type="Pfam" id="PF02574">
    <property type="entry name" value="S-methyl_trans"/>
    <property type="match status" value="1"/>
</dbReference>
<dbReference type="InterPro" id="IPR003726">
    <property type="entry name" value="HCY_dom"/>
</dbReference>
<keyword evidence="2 5" id="KW-0808">Transferase</keyword>